<evidence type="ECO:0000256" key="7">
    <source>
        <dbReference type="ARBA" id="ARBA00023128"/>
    </source>
</evidence>
<keyword evidence="9 14" id="KW-0012">Acyltransferase</keyword>
<keyword evidence="5" id="KW-0999">Mitochondrion inner membrane</keyword>
<evidence type="ECO:0000256" key="3">
    <source>
        <dbReference type="ARBA" id="ARBA00022679"/>
    </source>
</evidence>
<reference evidence="14" key="1">
    <citation type="submission" date="2022-07" db="EMBL/GenBank/DDBJ databases">
        <title>Phylogenomic reconstructions and comparative analyses of Kickxellomycotina fungi.</title>
        <authorList>
            <person name="Reynolds N.K."/>
            <person name="Stajich J.E."/>
            <person name="Barry K."/>
            <person name="Grigoriev I.V."/>
            <person name="Crous P."/>
            <person name="Smith M.E."/>
        </authorList>
    </citation>
    <scope>NUCLEOTIDE SEQUENCE</scope>
    <source>
        <strain evidence="14">RSA 861</strain>
    </source>
</reference>
<dbReference type="GO" id="GO:0005743">
    <property type="term" value="C:mitochondrial inner membrane"/>
    <property type="evidence" value="ECO:0007669"/>
    <property type="project" value="UniProtKB-SubCell"/>
</dbReference>
<accession>A0A9W8DRI1</accession>
<dbReference type="GO" id="GO:0047184">
    <property type="term" value="F:1-acylglycerophosphocholine O-acyltransferase activity"/>
    <property type="evidence" value="ECO:0007669"/>
    <property type="project" value="TreeGrafter"/>
</dbReference>
<dbReference type="PANTHER" id="PTHR12497">
    <property type="entry name" value="TAZ PROTEIN TAFAZZIN"/>
    <property type="match status" value="1"/>
</dbReference>
<dbReference type="Proteomes" id="UP001150569">
    <property type="component" value="Unassembled WGS sequence"/>
</dbReference>
<evidence type="ECO:0000256" key="2">
    <source>
        <dbReference type="ARBA" id="ARBA00010524"/>
    </source>
</evidence>
<dbReference type="SUPFAM" id="SSF69593">
    <property type="entry name" value="Glycerol-3-phosphate (1)-acyltransferase"/>
    <property type="match status" value="1"/>
</dbReference>
<comment type="similarity">
    <text evidence="2 12">Belongs to the taffazin family.</text>
</comment>
<dbReference type="CDD" id="cd07989">
    <property type="entry name" value="LPLAT_AGPAT-like"/>
    <property type="match status" value="1"/>
</dbReference>
<dbReference type="GO" id="GO:0005741">
    <property type="term" value="C:mitochondrial outer membrane"/>
    <property type="evidence" value="ECO:0007669"/>
    <property type="project" value="UniProtKB-SubCell"/>
</dbReference>
<evidence type="ECO:0000313" key="14">
    <source>
        <dbReference type="EMBL" id="KAJ1914737.1"/>
    </source>
</evidence>
<keyword evidence="6" id="KW-0443">Lipid metabolism</keyword>
<dbReference type="InterPro" id="IPR000872">
    <property type="entry name" value="Tafazzin"/>
</dbReference>
<dbReference type="AlphaFoldDB" id="A0A9W8DRI1"/>
<dbReference type="OrthoDB" id="193467at2759"/>
<name>A0A9W8DRI1_9FUNG</name>
<keyword evidence="3" id="KW-0808">Transferase</keyword>
<protein>
    <recommendedName>
        <fullName evidence="12">Tafazzin family protein</fullName>
    </recommendedName>
</protein>
<feature type="domain" description="Phospholipid/glycerol acyltransferase" evidence="13">
    <location>
        <begin position="110"/>
        <end position="234"/>
    </location>
</feature>
<proteinExistence type="inferred from homology"/>
<keyword evidence="4" id="KW-1000">Mitochondrion outer membrane</keyword>
<comment type="subcellular location">
    <subcellularLocation>
        <location evidence="1">Mitochondrion inner membrane</location>
        <topology evidence="1">Peripheral membrane protein</topology>
        <orientation evidence="1">Intermembrane side</orientation>
    </subcellularLocation>
    <subcellularLocation>
        <location evidence="10">Mitochondrion outer membrane</location>
        <topology evidence="10">Peripheral membrane protein</topology>
        <orientation evidence="10">Intermembrane side</orientation>
    </subcellularLocation>
</comment>
<dbReference type="SMART" id="SM00563">
    <property type="entry name" value="PlsC"/>
    <property type="match status" value="1"/>
</dbReference>
<dbReference type="GO" id="GO:0007007">
    <property type="term" value="P:inner mitochondrial membrane organization"/>
    <property type="evidence" value="ECO:0007669"/>
    <property type="project" value="TreeGrafter"/>
</dbReference>
<comment type="catalytic activity">
    <reaction evidence="11">
        <text>1'-[1,2-diacyl-sn-glycero-3-phospho],3'-[1-acyl-sn-glycero-3-phospho]-glycerol + a 1,2-diacyl-sn-glycero-3-phosphocholine = a cardiolipin + a 1-acyl-sn-glycero-3-phosphocholine</text>
        <dbReference type="Rhea" id="RHEA:33731"/>
        <dbReference type="ChEBI" id="CHEBI:57643"/>
        <dbReference type="ChEBI" id="CHEBI:58168"/>
        <dbReference type="ChEBI" id="CHEBI:62237"/>
        <dbReference type="ChEBI" id="CHEBI:64743"/>
    </reaction>
    <physiologicalReaction direction="left-to-right" evidence="11">
        <dbReference type="Rhea" id="RHEA:33732"/>
    </physiologicalReaction>
    <physiologicalReaction direction="right-to-left" evidence="11">
        <dbReference type="Rhea" id="RHEA:33733"/>
    </physiologicalReaction>
</comment>
<evidence type="ECO:0000256" key="6">
    <source>
        <dbReference type="ARBA" id="ARBA00023098"/>
    </source>
</evidence>
<dbReference type="EMBL" id="JANBPT010000669">
    <property type="protein sequence ID" value="KAJ1914737.1"/>
    <property type="molecule type" value="Genomic_DNA"/>
</dbReference>
<keyword evidence="8" id="KW-0472">Membrane</keyword>
<dbReference type="PRINTS" id="PR00979">
    <property type="entry name" value="TAFAZZIN"/>
</dbReference>
<gene>
    <name evidence="14" type="primary">TAZ1_2</name>
    <name evidence="14" type="ORF">IWQ60_008698</name>
</gene>
<evidence type="ECO:0000256" key="10">
    <source>
        <dbReference type="ARBA" id="ARBA00024323"/>
    </source>
</evidence>
<evidence type="ECO:0000256" key="12">
    <source>
        <dbReference type="RuleBase" id="RU365062"/>
    </source>
</evidence>
<comment type="caution">
    <text evidence="14">The sequence shown here is derived from an EMBL/GenBank/DDBJ whole genome shotgun (WGS) entry which is preliminary data.</text>
</comment>
<keyword evidence="7" id="KW-0496">Mitochondrion</keyword>
<evidence type="ECO:0000256" key="4">
    <source>
        <dbReference type="ARBA" id="ARBA00022787"/>
    </source>
</evidence>
<evidence type="ECO:0000256" key="5">
    <source>
        <dbReference type="ARBA" id="ARBA00022792"/>
    </source>
</evidence>
<dbReference type="Pfam" id="PF01553">
    <property type="entry name" value="Acyltransferase"/>
    <property type="match status" value="1"/>
</dbReference>
<dbReference type="InterPro" id="IPR002123">
    <property type="entry name" value="Plipid/glycerol_acylTrfase"/>
</dbReference>
<evidence type="ECO:0000256" key="9">
    <source>
        <dbReference type="ARBA" id="ARBA00023315"/>
    </source>
</evidence>
<evidence type="ECO:0000256" key="8">
    <source>
        <dbReference type="ARBA" id="ARBA00023136"/>
    </source>
</evidence>
<evidence type="ECO:0000256" key="11">
    <source>
        <dbReference type="ARBA" id="ARBA00047906"/>
    </source>
</evidence>
<evidence type="ECO:0000259" key="13">
    <source>
        <dbReference type="SMART" id="SM00563"/>
    </source>
</evidence>
<keyword evidence="15" id="KW-1185">Reference proteome</keyword>
<dbReference type="PANTHER" id="PTHR12497:SF0">
    <property type="entry name" value="TAFAZZIN"/>
    <property type="match status" value="1"/>
</dbReference>
<evidence type="ECO:0000256" key="1">
    <source>
        <dbReference type="ARBA" id="ARBA00004137"/>
    </source>
</evidence>
<organism evidence="14 15">
    <name type="scientific">Tieghemiomyces parasiticus</name>
    <dbReference type="NCBI Taxonomy" id="78921"/>
    <lineage>
        <taxon>Eukaryota</taxon>
        <taxon>Fungi</taxon>
        <taxon>Fungi incertae sedis</taxon>
        <taxon>Zoopagomycota</taxon>
        <taxon>Kickxellomycotina</taxon>
        <taxon>Dimargaritomycetes</taxon>
        <taxon>Dimargaritales</taxon>
        <taxon>Dimargaritaceae</taxon>
        <taxon>Tieghemiomyces</taxon>
    </lineage>
</organism>
<evidence type="ECO:0000313" key="15">
    <source>
        <dbReference type="Proteomes" id="UP001150569"/>
    </source>
</evidence>
<sequence length="310" mass="34566">MLSYHCGPLPCTKVQYRKPPAGNPPRTPKVRINEADRQMAHRLRRDYIQVDPETTPGCIGLIRRTASFLCIIVTALVTKAFLRFFAHTKVFGAAHLTDLLHDRETCPRPLLTVANHISAVDDPLLWGFVPLHYSLNRQSVRWCIAAKDILFTNPISTALLSLCQTIPVVRGGGVRQPFIDNAIDRLNHNKWVHIFPEGKVYQTSCMGYFRWGVARLVMEARTTPLVVPIWHAGMDKVLPLNRRVPLPVPGQQITIAVGEPLDFAPLLRQAAEEGWSTADTRARIARVIKNAIDLLGKQHITGLAPIPAAA</sequence>
<dbReference type="GO" id="GO:0035965">
    <property type="term" value="P:cardiolipin acyl-chain remodeling"/>
    <property type="evidence" value="ECO:0007669"/>
    <property type="project" value="TreeGrafter"/>
</dbReference>